<dbReference type="RefSeq" id="WP_072910093.1">
    <property type="nucleotide sequence ID" value="NZ_FQZT01000027.1"/>
</dbReference>
<dbReference type="Proteomes" id="UP000184171">
    <property type="component" value="Unassembled WGS sequence"/>
</dbReference>
<evidence type="ECO:0000313" key="1">
    <source>
        <dbReference type="EMBL" id="SHJ93965.1"/>
    </source>
</evidence>
<gene>
    <name evidence="1" type="ORF">SAMN02745165_03584</name>
</gene>
<reference evidence="1 2" key="1">
    <citation type="submission" date="2016-11" db="EMBL/GenBank/DDBJ databases">
        <authorList>
            <person name="Jaros S."/>
            <person name="Januszkiewicz K."/>
            <person name="Wedrychowicz H."/>
        </authorList>
    </citation>
    <scope>NUCLEOTIDE SEQUENCE [LARGE SCALE GENOMIC DNA]</scope>
    <source>
        <strain evidence="1 2">DSM 5091</strain>
    </source>
</reference>
<protein>
    <submittedName>
        <fullName evidence="1">Phosphonate transport system substrate-binding protein</fullName>
    </submittedName>
</protein>
<sequence length="292" mass="33311">MLLFASTVWGALENNEGELIKKHLVVGLIDTAFDDISQNDAEAAFKIYVRTVGATYGYDVDIDVFYFADEEEFTSLQEKQKPDVVFFEIWNWIGLADDSYLEPLLVTFDEGKVGERYLLVSKKFEDNSDISLLKGSSVNVFSGPNSRLAGRWLDSLIYSKFNRGMDQFFSVVSENNDPIQVILPVFFGKKDLAVIPENKFDLMAELNPQMNKLSRLASSELFVPGVICMKKEGWESEHFHQVLIKGMQEMHLQPAGRQMMTLFKMSQLVPFKPEYLDTVRELKSALNRVNKS</sequence>
<name>A0A1M6NE33_MALRU</name>
<dbReference type="Pfam" id="PF12974">
    <property type="entry name" value="Phosphonate-bd"/>
    <property type="match status" value="1"/>
</dbReference>
<keyword evidence="2" id="KW-1185">Reference proteome</keyword>
<proteinExistence type="predicted"/>
<dbReference type="EMBL" id="FQZT01000027">
    <property type="protein sequence ID" value="SHJ93965.1"/>
    <property type="molecule type" value="Genomic_DNA"/>
</dbReference>
<dbReference type="OrthoDB" id="5343002at2"/>
<dbReference type="AlphaFoldDB" id="A0A1M6NE33"/>
<evidence type="ECO:0000313" key="2">
    <source>
        <dbReference type="Proteomes" id="UP000184171"/>
    </source>
</evidence>
<accession>A0A1M6NE33</accession>
<organism evidence="1 2">
    <name type="scientific">Malonomonas rubra DSM 5091</name>
    <dbReference type="NCBI Taxonomy" id="1122189"/>
    <lineage>
        <taxon>Bacteria</taxon>
        <taxon>Pseudomonadati</taxon>
        <taxon>Thermodesulfobacteriota</taxon>
        <taxon>Desulfuromonadia</taxon>
        <taxon>Desulfuromonadales</taxon>
        <taxon>Geopsychrobacteraceae</taxon>
        <taxon>Malonomonas</taxon>
    </lineage>
</organism>
<dbReference type="STRING" id="1122189.SAMN02745165_03584"/>